<feature type="region of interest" description="Disordered" evidence="1">
    <location>
        <begin position="1"/>
        <end position="63"/>
    </location>
</feature>
<dbReference type="EMBL" id="AP021881">
    <property type="protein sequence ID" value="BBP00585.1"/>
    <property type="molecule type" value="Genomic_DNA"/>
</dbReference>
<accession>A0A809RG78</accession>
<keyword evidence="3" id="KW-1185">Reference proteome</keyword>
<organism evidence="2 3">
    <name type="scientific">Sulfuriferula nivalis</name>
    <dbReference type="NCBI Taxonomy" id="2675298"/>
    <lineage>
        <taxon>Bacteria</taxon>
        <taxon>Pseudomonadati</taxon>
        <taxon>Pseudomonadota</taxon>
        <taxon>Betaproteobacteria</taxon>
        <taxon>Nitrosomonadales</taxon>
        <taxon>Sulfuricellaceae</taxon>
        <taxon>Sulfuriferula</taxon>
    </lineage>
</organism>
<evidence type="ECO:0000313" key="3">
    <source>
        <dbReference type="Proteomes" id="UP000463939"/>
    </source>
</evidence>
<protein>
    <submittedName>
        <fullName evidence="2">Uncharacterized protein</fullName>
    </submittedName>
</protein>
<dbReference type="KEGG" id="sniv:SFSGTM_12930"/>
<dbReference type="Proteomes" id="UP000463939">
    <property type="component" value="Chromosome"/>
</dbReference>
<dbReference type="AlphaFoldDB" id="A0A809RG78"/>
<evidence type="ECO:0000313" key="2">
    <source>
        <dbReference type="EMBL" id="BBP00585.1"/>
    </source>
</evidence>
<feature type="compositionally biased region" description="Polar residues" evidence="1">
    <location>
        <begin position="54"/>
        <end position="63"/>
    </location>
</feature>
<name>A0A809RG78_9PROT</name>
<sequence length="63" mass="6542">MSINGISSTTHHNIAPTQLQTQKAPVRQDSDGDNDKSKVGEVEKASSQSSGSSTIGNKINTSA</sequence>
<evidence type="ECO:0000256" key="1">
    <source>
        <dbReference type="SAM" id="MobiDB-lite"/>
    </source>
</evidence>
<proteinExistence type="predicted"/>
<reference evidence="3" key="1">
    <citation type="submission" date="2019-11" db="EMBL/GenBank/DDBJ databases">
        <title>Isolation and characterization of a novel species in the genus Sulfuriferula.</title>
        <authorList>
            <person name="Mochizuki J."/>
            <person name="Kojima H."/>
            <person name="Fukui M."/>
        </authorList>
    </citation>
    <scope>NUCLEOTIDE SEQUENCE [LARGE SCALE GENOMIC DNA]</scope>
    <source>
        <strain evidence="3">SGTM</strain>
    </source>
</reference>
<gene>
    <name evidence="2" type="ORF">SFSGTM_12930</name>
</gene>
<dbReference type="RefSeq" id="WP_162084493.1">
    <property type="nucleotide sequence ID" value="NZ_AP021881.1"/>
</dbReference>
<feature type="compositionally biased region" description="Basic and acidic residues" evidence="1">
    <location>
        <begin position="26"/>
        <end position="44"/>
    </location>
</feature>
<feature type="compositionally biased region" description="Polar residues" evidence="1">
    <location>
        <begin position="1"/>
        <end position="23"/>
    </location>
</feature>